<reference evidence="1 2" key="1">
    <citation type="submission" date="2019-11" db="EMBL/GenBank/DDBJ databases">
        <title>Whole genome sequence of Oryza granulata.</title>
        <authorList>
            <person name="Li W."/>
        </authorList>
    </citation>
    <scope>NUCLEOTIDE SEQUENCE [LARGE SCALE GENOMIC DNA]</scope>
    <source>
        <strain evidence="2">cv. Menghai</strain>
        <tissue evidence="1">Leaf</tissue>
    </source>
</reference>
<evidence type="ECO:0000313" key="1">
    <source>
        <dbReference type="EMBL" id="KAF0900433.1"/>
    </source>
</evidence>
<dbReference type="SUPFAM" id="SSF101941">
    <property type="entry name" value="NAC domain"/>
    <property type="match status" value="1"/>
</dbReference>
<comment type="caution">
    <text evidence="1">The sequence shown here is derived from an EMBL/GenBank/DDBJ whole genome shotgun (WGS) entry which is preliminary data.</text>
</comment>
<accession>A0A6G1CLC2</accession>
<protein>
    <submittedName>
        <fullName evidence="1">Uncharacterized protein</fullName>
    </submittedName>
</protein>
<dbReference type="OrthoDB" id="10464615at2759"/>
<proteinExistence type="predicted"/>
<dbReference type="Gene3D" id="2.170.150.80">
    <property type="entry name" value="NAC domain"/>
    <property type="match status" value="1"/>
</dbReference>
<dbReference type="GO" id="GO:0006355">
    <property type="term" value="P:regulation of DNA-templated transcription"/>
    <property type="evidence" value="ECO:0007669"/>
    <property type="project" value="InterPro"/>
</dbReference>
<sequence length="157" mass="17568">MAADIAPLLIAALCRRQQGQPLPPLPFAINDANVFAATVDPSALYDEYWSHAADDGSIYLFSPSPSAASHWKTATTAKSITTADGAYVGRRTTWVFLDGTDGVWTMEEFCTYHDNGSDLRLYRIHRRIPRRQPLPPLVQRQRQVGLEGQFSRMCSLR</sequence>
<gene>
    <name evidence="1" type="ORF">E2562_031609</name>
</gene>
<keyword evidence="2" id="KW-1185">Reference proteome</keyword>
<dbReference type="GO" id="GO:0003677">
    <property type="term" value="F:DNA binding"/>
    <property type="evidence" value="ECO:0007669"/>
    <property type="project" value="InterPro"/>
</dbReference>
<evidence type="ECO:0000313" key="2">
    <source>
        <dbReference type="Proteomes" id="UP000479710"/>
    </source>
</evidence>
<dbReference type="Proteomes" id="UP000479710">
    <property type="component" value="Unassembled WGS sequence"/>
</dbReference>
<name>A0A6G1CLC2_9ORYZ</name>
<dbReference type="AlphaFoldDB" id="A0A6G1CLC2"/>
<dbReference type="EMBL" id="SPHZ02000009">
    <property type="protein sequence ID" value="KAF0900433.1"/>
    <property type="molecule type" value="Genomic_DNA"/>
</dbReference>
<organism evidence="1 2">
    <name type="scientific">Oryza meyeriana var. granulata</name>
    <dbReference type="NCBI Taxonomy" id="110450"/>
    <lineage>
        <taxon>Eukaryota</taxon>
        <taxon>Viridiplantae</taxon>
        <taxon>Streptophyta</taxon>
        <taxon>Embryophyta</taxon>
        <taxon>Tracheophyta</taxon>
        <taxon>Spermatophyta</taxon>
        <taxon>Magnoliopsida</taxon>
        <taxon>Liliopsida</taxon>
        <taxon>Poales</taxon>
        <taxon>Poaceae</taxon>
        <taxon>BOP clade</taxon>
        <taxon>Oryzoideae</taxon>
        <taxon>Oryzeae</taxon>
        <taxon>Oryzinae</taxon>
        <taxon>Oryza</taxon>
        <taxon>Oryza meyeriana</taxon>
    </lineage>
</organism>
<dbReference type="InterPro" id="IPR036093">
    <property type="entry name" value="NAC_dom_sf"/>
</dbReference>